<dbReference type="InterPro" id="IPR012945">
    <property type="entry name" value="Tubulin-bd_cofactor_C_dom"/>
</dbReference>
<dbReference type="Gene3D" id="2.160.20.70">
    <property type="match status" value="1"/>
</dbReference>
<dbReference type="Gene3D" id="1.20.58.1250">
    <property type="entry name" value="Tubulin Binding Cofactor C, N-terminal domain"/>
    <property type="match status" value="1"/>
</dbReference>
<keyword evidence="3" id="KW-0963">Cytoplasm</keyword>
<proteinExistence type="inferred from homology"/>
<reference evidence="5 6" key="1">
    <citation type="submission" date="2024-02" db="EMBL/GenBank/DDBJ databases">
        <title>A draft genome for the cacao thread blight pathogen Marasmius crinis-equi.</title>
        <authorList>
            <person name="Cohen S.P."/>
            <person name="Baruah I.K."/>
            <person name="Amoako-Attah I."/>
            <person name="Bukari Y."/>
            <person name="Meinhardt L.W."/>
            <person name="Bailey B.A."/>
        </authorList>
    </citation>
    <scope>NUCLEOTIDE SEQUENCE [LARGE SCALE GENOMIC DNA]</scope>
    <source>
        <strain evidence="5 6">GH-76</strain>
    </source>
</reference>
<organism evidence="5 6">
    <name type="scientific">Marasmius crinis-equi</name>
    <dbReference type="NCBI Taxonomy" id="585013"/>
    <lineage>
        <taxon>Eukaryota</taxon>
        <taxon>Fungi</taxon>
        <taxon>Dikarya</taxon>
        <taxon>Basidiomycota</taxon>
        <taxon>Agaricomycotina</taxon>
        <taxon>Agaricomycetes</taxon>
        <taxon>Agaricomycetidae</taxon>
        <taxon>Agaricales</taxon>
        <taxon>Marasmiineae</taxon>
        <taxon>Marasmiaceae</taxon>
        <taxon>Marasmius</taxon>
    </lineage>
</organism>
<evidence type="ECO:0000313" key="5">
    <source>
        <dbReference type="EMBL" id="KAL0566069.1"/>
    </source>
</evidence>
<feature type="domain" description="C-CAP/cofactor C-like" evidence="4">
    <location>
        <begin position="88"/>
        <end position="233"/>
    </location>
</feature>
<dbReference type="PROSITE" id="PS51329">
    <property type="entry name" value="C_CAP_COFACTOR_C"/>
    <property type="match status" value="1"/>
</dbReference>
<dbReference type="InterPro" id="IPR017901">
    <property type="entry name" value="C-CAP_CF_C-like"/>
</dbReference>
<sequence>MSEDSRWGFSQTFLTQFSASKASVEAKISEGKRSEAQQALVDLSKQLNEANEWLPAFDQRNCQTQLDTLRALVGDEAKEKPKFAFKRKAKAAASTKTLEPISAAAKTTTTSATSTNTPNNAIKDISRSIIDISSETPLSAIHIHSVNNSLIRLPDIQTGSAILHDIRNSVILFTGSCHQFRIHQAKSVFVVFGGQPPSTPIIEDSDDVRFVFPLGEEAGVEVKDFSHVKETPSPNWHVVATPASQLERQPGESEEGALTRILPLGLEN</sequence>
<comment type="caution">
    <text evidence="5">The sequence shown here is derived from an EMBL/GenBank/DDBJ whole genome shotgun (WGS) entry which is preliminary data.</text>
</comment>
<dbReference type="Proteomes" id="UP001465976">
    <property type="component" value="Unassembled WGS sequence"/>
</dbReference>
<evidence type="ECO:0000259" key="4">
    <source>
        <dbReference type="PROSITE" id="PS51329"/>
    </source>
</evidence>
<gene>
    <name evidence="5" type="ORF">V5O48_015945</name>
</gene>
<dbReference type="EMBL" id="JBAHYK010002018">
    <property type="protein sequence ID" value="KAL0566069.1"/>
    <property type="molecule type" value="Genomic_DNA"/>
</dbReference>
<dbReference type="InterPro" id="IPR016098">
    <property type="entry name" value="CAP/MinC_C"/>
</dbReference>
<dbReference type="PANTHER" id="PTHR15139">
    <property type="entry name" value="TUBULIN FOLDING COFACTOR C"/>
    <property type="match status" value="1"/>
</dbReference>
<evidence type="ECO:0000256" key="2">
    <source>
        <dbReference type="ARBA" id="ARBA00008848"/>
    </source>
</evidence>
<evidence type="ECO:0000256" key="3">
    <source>
        <dbReference type="ARBA" id="ARBA00022490"/>
    </source>
</evidence>
<comment type="subcellular location">
    <subcellularLocation>
        <location evidence="1">Cytoplasm</location>
    </subcellularLocation>
</comment>
<accession>A0ABR3ET41</accession>
<evidence type="ECO:0000256" key="1">
    <source>
        <dbReference type="ARBA" id="ARBA00004496"/>
    </source>
</evidence>
<protein>
    <recommendedName>
        <fullName evidence="4">C-CAP/cofactor C-like domain-containing protein</fullName>
    </recommendedName>
</protein>
<dbReference type="InterPro" id="IPR038397">
    <property type="entry name" value="TBCC_N_sf"/>
</dbReference>
<comment type="similarity">
    <text evidence="2">Belongs to the TBCC family.</text>
</comment>
<name>A0ABR3ET41_9AGAR</name>
<dbReference type="Pfam" id="PF07986">
    <property type="entry name" value="TBCC"/>
    <property type="match status" value="1"/>
</dbReference>
<keyword evidence="6" id="KW-1185">Reference proteome</keyword>
<dbReference type="InterPro" id="IPR027684">
    <property type="entry name" value="TBCC"/>
</dbReference>
<dbReference type="PANTHER" id="PTHR15139:SF0">
    <property type="entry name" value="TUBULIN-SPECIFIC CHAPERONE C"/>
    <property type="match status" value="1"/>
</dbReference>
<evidence type="ECO:0000313" key="6">
    <source>
        <dbReference type="Proteomes" id="UP001465976"/>
    </source>
</evidence>